<feature type="binding site" description="axial binding residue" evidence="13">
    <location>
        <position position="485"/>
    </location>
    <ligand>
        <name>heme</name>
        <dbReference type="ChEBI" id="CHEBI:30413"/>
    </ligand>
    <ligandPart>
        <name>Fe</name>
        <dbReference type="ChEBI" id="CHEBI:18248"/>
    </ligandPart>
</feature>
<dbReference type="InterPro" id="IPR017972">
    <property type="entry name" value="Cyt_P450_CS"/>
</dbReference>
<evidence type="ECO:0000256" key="1">
    <source>
        <dbReference type="ARBA" id="ARBA00001971"/>
    </source>
</evidence>
<evidence type="ECO:0000256" key="5">
    <source>
        <dbReference type="ARBA" id="ARBA00022617"/>
    </source>
</evidence>
<gene>
    <name evidence="15" type="ORF">Pcinc_032624</name>
</gene>
<evidence type="ECO:0000256" key="4">
    <source>
        <dbReference type="ARBA" id="ARBA00010617"/>
    </source>
</evidence>
<proteinExistence type="inferred from homology"/>
<dbReference type="PANTHER" id="PTHR24292">
    <property type="entry name" value="CYTOCHROME P450"/>
    <property type="match status" value="1"/>
</dbReference>
<keyword evidence="16" id="KW-1185">Reference proteome</keyword>
<dbReference type="Proteomes" id="UP001286313">
    <property type="component" value="Unassembled WGS sequence"/>
</dbReference>
<name>A0AAE1ETZ7_PETCI</name>
<evidence type="ECO:0000256" key="14">
    <source>
        <dbReference type="RuleBase" id="RU000461"/>
    </source>
</evidence>
<dbReference type="InterPro" id="IPR001128">
    <property type="entry name" value="Cyt_P450"/>
</dbReference>
<dbReference type="Gene3D" id="1.10.630.10">
    <property type="entry name" value="Cytochrome P450"/>
    <property type="match status" value="1"/>
</dbReference>
<dbReference type="CDD" id="cd11056">
    <property type="entry name" value="CYP6-like"/>
    <property type="match status" value="1"/>
</dbReference>
<keyword evidence="5 13" id="KW-0349">Heme</keyword>
<keyword evidence="8" id="KW-0492">Microsome</keyword>
<comment type="similarity">
    <text evidence="4 14">Belongs to the cytochrome P450 family.</text>
</comment>
<dbReference type="InterPro" id="IPR002401">
    <property type="entry name" value="Cyt_P450_E_grp-I"/>
</dbReference>
<evidence type="ECO:0000256" key="9">
    <source>
        <dbReference type="ARBA" id="ARBA00023002"/>
    </source>
</evidence>
<evidence type="ECO:0000256" key="6">
    <source>
        <dbReference type="ARBA" id="ARBA00022723"/>
    </source>
</evidence>
<comment type="cofactor">
    <cofactor evidence="1 13">
        <name>heme</name>
        <dbReference type="ChEBI" id="CHEBI:30413"/>
    </cofactor>
</comment>
<dbReference type="PRINTS" id="PR00463">
    <property type="entry name" value="EP450I"/>
</dbReference>
<evidence type="ECO:0000313" key="16">
    <source>
        <dbReference type="Proteomes" id="UP001286313"/>
    </source>
</evidence>
<dbReference type="GO" id="GO:0016705">
    <property type="term" value="F:oxidoreductase activity, acting on paired donors, with incorporation or reduction of molecular oxygen"/>
    <property type="evidence" value="ECO:0007669"/>
    <property type="project" value="InterPro"/>
</dbReference>
<dbReference type="GO" id="GO:0005789">
    <property type="term" value="C:endoplasmic reticulum membrane"/>
    <property type="evidence" value="ECO:0007669"/>
    <property type="project" value="UniProtKB-SubCell"/>
</dbReference>
<dbReference type="PROSITE" id="PS00086">
    <property type="entry name" value="CYTOCHROME_P450"/>
    <property type="match status" value="1"/>
</dbReference>
<keyword evidence="12" id="KW-0472">Membrane</keyword>
<dbReference type="Pfam" id="PF00067">
    <property type="entry name" value="p450"/>
    <property type="match status" value="1"/>
</dbReference>
<accession>A0AAE1ETZ7</accession>
<keyword evidence="7" id="KW-0256">Endoplasmic reticulum</keyword>
<evidence type="ECO:0000313" key="15">
    <source>
        <dbReference type="EMBL" id="KAK3861432.1"/>
    </source>
</evidence>
<evidence type="ECO:0000256" key="11">
    <source>
        <dbReference type="ARBA" id="ARBA00023033"/>
    </source>
</evidence>
<protein>
    <recommendedName>
        <fullName evidence="17">Cytochrome P450</fullName>
    </recommendedName>
</protein>
<dbReference type="FunFam" id="1.10.630.10:FF:000042">
    <property type="entry name" value="Cytochrome P450"/>
    <property type="match status" value="1"/>
</dbReference>
<evidence type="ECO:0000256" key="8">
    <source>
        <dbReference type="ARBA" id="ARBA00022848"/>
    </source>
</evidence>
<comment type="caution">
    <text evidence="15">The sequence shown here is derived from an EMBL/GenBank/DDBJ whole genome shotgun (WGS) entry which is preliminary data.</text>
</comment>
<keyword evidence="9 14" id="KW-0560">Oxidoreductase</keyword>
<dbReference type="PRINTS" id="PR00385">
    <property type="entry name" value="P450"/>
</dbReference>
<dbReference type="GO" id="GO:0005506">
    <property type="term" value="F:iron ion binding"/>
    <property type="evidence" value="ECO:0007669"/>
    <property type="project" value="InterPro"/>
</dbReference>
<keyword evidence="6 13" id="KW-0479">Metal-binding</keyword>
<evidence type="ECO:0000256" key="7">
    <source>
        <dbReference type="ARBA" id="ARBA00022824"/>
    </source>
</evidence>
<dbReference type="GO" id="GO:0004497">
    <property type="term" value="F:monooxygenase activity"/>
    <property type="evidence" value="ECO:0007669"/>
    <property type="project" value="UniProtKB-KW"/>
</dbReference>
<keyword evidence="11 14" id="KW-0503">Monooxygenase</keyword>
<dbReference type="EMBL" id="JAWQEG010004490">
    <property type="protein sequence ID" value="KAK3861432.1"/>
    <property type="molecule type" value="Genomic_DNA"/>
</dbReference>
<dbReference type="InterPro" id="IPR036396">
    <property type="entry name" value="Cyt_P450_sf"/>
</dbReference>
<reference evidence="15" key="1">
    <citation type="submission" date="2023-10" db="EMBL/GenBank/DDBJ databases">
        <title>Genome assemblies of two species of porcelain crab, Petrolisthes cinctipes and Petrolisthes manimaculis (Anomura: Porcellanidae).</title>
        <authorList>
            <person name="Angst P."/>
        </authorList>
    </citation>
    <scope>NUCLEOTIDE SEQUENCE</scope>
    <source>
        <strain evidence="15">PB745_01</strain>
        <tissue evidence="15">Gill</tissue>
    </source>
</reference>
<keyword evidence="10 13" id="KW-0408">Iron</keyword>
<comment type="subcellular location">
    <subcellularLocation>
        <location evidence="3">Endoplasmic reticulum membrane</location>
        <topology evidence="3">Peripheral membrane protein</topology>
    </subcellularLocation>
    <subcellularLocation>
        <location evidence="2">Microsome membrane</location>
        <topology evidence="2">Peripheral membrane protein</topology>
    </subcellularLocation>
</comment>
<sequence length="543" mass="61855">MYLSTTVPKPHREFFITPIDKNSPTCWRVNLPEKGRGSTNQSSDYRVCQDAGEWSDSCGGGGGRRRHSYWSSQGVPSPPSLPFIGHLHKIVTVTNHRWELLHELYIKFYQEKCFGMYECFNPVLVIRDPDILKNLMVKDFSHFTDRRPVGDQEGSLMNEMLANKTGEGWKILRSIMSPTFSSGKMKRMFPLVCQNVQTFIAACLEEAKKNDYINMKDKCGRFSMDNIASCAFGIDCNSQSVEKSMFAENAEGFFAITPLKALKFFLMILYPKAFNAVGFKLDSHEILFFQRIVDETVKSRESAPKRGDFLDLMLEARGEANNDNTSVKNVLKDKAMVAQCVLFLIAGYDTVASAIGFCTHLLAKNPKEQERLRQEVQDLVRENEGLTYEGVMEAKFLDACVMETLRIFPPGTLGERICTKTYRVPGTDITLRPGDLVQFPFYSLHRDPQYWKDPLQFRPDRFMGENKAEIKNFTFMPFGMGPRNCLAMRFALMEMKAALAMLLLKVDLQLVPGHEEITIDHSPIVLRAKHGIPLNMKLRKTTT</sequence>
<dbReference type="GO" id="GO:0020037">
    <property type="term" value="F:heme binding"/>
    <property type="evidence" value="ECO:0007669"/>
    <property type="project" value="InterPro"/>
</dbReference>
<evidence type="ECO:0000256" key="12">
    <source>
        <dbReference type="ARBA" id="ARBA00023136"/>
    </source>
</evidence>
<dbReference type="PANTHER" id="PTHR24292:SF54">
    <property type="entry name" value="CYP9F3-RELATED"/>
    <property type="match status" value="1"/>
</dbReference>
<dbReference type="InterPro" id="IPR050476">
    <property type="entry name" value="Insect_CytP450_Detox"/>
</dbReference>
<dbReference type="SUPFAM" id="SSF48264">
    <property type="entry name" value="Cytochrome P450"/>
    <property type="match status" value="1"/>
</dbReference>
<evidence type="ECO:0000256" key="10">
    <source>
        <dbReference type="ARBA" id="ARBA00023004"/>
    </source>
</evidence>
<dbReference type="AlphaFoldDB" id="A0AAE1ETZ7"/>
<evidence type="ECO:0000256" key="3">
    <source>
        <dbReference type="ARBA" id="ARBA00004406"/>
    </source>
</evidence>
<evidence type="ECO:0008006" key="17">
    <source>
        <dbReference type="Google" id="ProtNLM"/>
    </source>
</evidence>
<evidence type="ECO:0000256" key="2">
    <source>
        <dbReference type="ARBA" id="ARBA00004174"/>
    </source>
</evidence>
<evidence type="ECO:0000256" key="13">
    <source>
        <dbReference type="PIRSR" id="PIRSR602401-1"/>
    </source>
</evidence>
<organism evidence="15 16">
    <name type="scientific">Petrolisthes cinctipes</name>
    <name type="common">Flat porcelain crab</name>
    <dbReference type="NCBI Taxonomy" id="88211"/>
    <lineage>
        <taxon>Eukaryota</taxon>
        <taxon>Metazoa</taxon>
        <taxon>Ecdysozoa</taxon>
        <taxon>Arthropoda</taxon>
        <taxon>Crustacea</taxon>
        <taxon>Multicrustacea</taxon>
        <taxon>Malacostraca</taxon>
        <taxon>Eumalacostraca</taxon>
        <taxon>Eucarida</taxon>
        <taxon>Decapoda</taxon>
        <taxon>Pleocyemata</taxon>
        <taxon>Anomura</taxon>
        <taxon>Galatheoidea</taxon>
        <taxon>Porcellanidae</taxon>
        <taxon>Petrolisthes</taxon>
    </lineage>
</organism>